<gene>
    <name evidence="3" type="ORF">SCFA_890044</name>
</gene>
<dbReference type="Pfam" id="PF04028">
    <property type="entry name" value="DUF374"/>
    <property type="match status" value="1"/>
</dbReference>
<evidence type="ECO:0000313" key="3">
    <source>
        <dbReference type="EMBL" id="VFU18713.1"/>
    </source>
</evidence>
<sequence length="230" mass="26433">MGKKARIILYRYIFPYTGLFLVKALSSTYRLRIIDSENESSVLDRDGSIIYASWHQRFFPGITFFARRKPIAILISQSRDGEFISHIVNILGWCPVRGSSSRGGSEGLKQIKDLSLRGYKIGHIVDGPKGPFGVVKPGLLRIAQVSGKAIVPTITSSENPWIFRSWDRFMVPRPFSRVVIRFGPAFYVPPDLEGDDFERHRLMIEQSMKELYEDTDRIWSDEARKREIFT</sequence>
<evidence type="ECO:0000259" key="2">
    <source>
        <dbReference type="Pfam" id="PF04028"/>
    </source>
</evidence>
<evidence type="ECO:0000256" key="1">
    <source>
        <dbReference type="SAM" id="Phobius"/>
    </source>
</evidence>
<keyword evidence="1" id="KW-0472">Membrane</keyword>
<accession>A0A485M622</accession>
<dbReference type="CDD" id="cd07983">
    <property type="entry name" value="LPLAT_DUF374-like"/>
    <property type="match status" value="1"/>
</dbReference>
<proteinExistence type="predicted"/>
<feature type="transmembrane region" description="Helical" evidence="1">
    <location>
        <begin position="12"/>
        <end position="31"/>
    </location>
</feature>
<protein>
    <recommendedName>
        <fullName evidence="2">DUF374 domain-containing protein</fullName>
    </recommendedName>
</protein>
<keyword evidence="1" id="KW-0812">Transmembrane</keyword>
<organism evidence="3">
    <name type="scientific">anaerobic digester metagenome</name>
    <dbReference type="NCBI Taxonomy" id="1263854"/>
    <lineage>
        <taxon>unclassified sequences</taxon>
        <taxon>metagenomes</taxon>
        <taxon>ecological metagenomes</taxon>
    </lineage>
</organism>
<keyword evidence="1" id="KW-1133">Transmembrane helix</keyword>
<name>A0A485M622_9ZZZZ</name>
<dbReference type="AlphaFoldDB" id="A0A485M622"/>
<dbReference type="InterPro" id="IPR007172">
    <property type="entry name" value="DUF374"/>
</dbReference>
<reference evidence="3" key="1">
    <citation type="submission" date="2019-03" db="EMBL/GenBank/DDBJ databases">
        <authorList>
            <person name="Hao L."/>
        </authorList>
    </citation>
    <scope>NUCLEOTIDE SEQUENCE</scope>
</reference>
<dbReference type="SUPFAM" id="SSF69593">
    <property type="entry name" value="Glycerol-3-phosphate (1)-acyltransferase"/>
    <property type="match status" value="1"/>
</dbReference>
<dbReference type="EMBL" id="CAADRM010000157">
    <property type="protein sequence ID" value="VFU18713.1"/>
    <property type="molecule type" value="Genomic_DNA"/>
</dbReference>
<feature type="domain" description="DUF374" evidence="2">
    <location>
        <begin position="65"/>
        <end position="131"/>
    </location>
</feature>